<dbReference type="Pfam" id="PF12833">
    <property type="entry name" value="HTH_18"/>
    <property type="match status" value="1"/>
</dbReference>
<dbReference type="Pfam" id="PF02311">
    <property type="entry name" value="AraC_binding"/>
    <property type="match status" value="1"/>
</dbReference>
<dbReference type="Gene3D" id="1.10.10.60">
    <property type="entry name" value="Homeodomain-like"/>
    <property type="match status" value="2"/>
</dbReference>
<keyword evidence="1" id="KW-0805">Transcription regulation</keyword>
<dbReference type="AlphaFoldDB" id="A0A2R5ER01"/>
<comment type="caution">
    <text evidence="5">The sequence shown here is derived from an EMBL/GenBank/DDBJ whole genome shotgun (WGS) entry which is preliminary data.</text>
</comment>
<dbReference type="InterPro" id="IPR014710">
    <property type="entry name" value="RmlC-like_jellyroll"/>
</dbReference>
<protein>
    <recommendedName>
        <fullName evidence="4">HTH araC/xylS-type domain-containing protein</fullName>
    </recommendedName>
</protein>
<evidence type="ECO:0000256" key="3">
    <source>
        <dbReference type="ARBA" id="ARBA00023163"/>
    </source>
</evidence>
<dbReference type="Proteomes" id="UP000245202">
    <property type="component" value="Unassembled WGS sequence"/>
</dbReference>
<dbReference type="GO" id="GO:0043565">
    <property type="term" value="F:sequence-specific DNA binding"/>
    <property type="evidence" value="ECO:0007669"/>
    <property type="project" value="InterPro"/>
</dbReference>
<dbReference type="GO" id="GO:0003700">
    <property type="term" value="F:DNA-binding transcription factor activity"/>
    <property type="evidence" value="ECO:0007669"/>
    <property type="project" value="InterPro"/>
</dbReference>
<dbReference type="SUPFAM" id="SSF46689">
    <property type="entry name" value="Homeodomain-like"/>
    <property type="match status" value="2"/>
</dbReference>
<evidence type="ECO:0000313" key="6">
    <source>
        <dbReference type="Proteomes" id="UP000245202"/>
    </source>
</evidence>
<dbReference type="PROSITE" id="PS01124">
    <property type="entry name" value="HTH_ARAC_FAMILY_2"/>
    <property type="match status" value="1"/>
</dbReference>
<feature type="domain" description="HTH araC/xylS-type" evidence="4">
    <location>
        <begin position="195"/>
        <end position="293"/>
    </location>
</feature>
<dbReference type="InterPro" id="IPR018060">
    <property type="entry name" value="HTH_AraC"/>
</dbReference>
<keyword evidence="3" id="KW-0804">Transcription</keyword>
<dbReference type="InterPro" id="IPR018062">
    <property type="entry name" value="HTH_AraC-typ_CS"/>
</dbReference>
<dbReference type="SUPFAM" id="SSF51215">
    <property type="entry name" value="Regulatory protein AraC"/>
    <property type="match status" value="1"/>
</dbReference>
<dbReference type="SMART" id="SM00342">
    <property type="entry name" value="HTH_ARAC"/>
    <property type="match status" value="1"/>
</dbReference>
<proteinExistence type="predicted"/>
<dbReference type="InterPro" id="IPR037923">
    <property type="entry name" value="HTH-like"/>
</dbReference>
<dbReference type="PANTHER" id="PTHR43280:SF28">
    <property type="entry name" value="HTH-TYPE TRANSCRIPTIONAL ACTIVATOR RHAS"/>
    <property type="match status" value="1"/>
</dbReference>
<dbReference type="PROSITE" id="PS00041">
    <property type="entry name" value="HTH_ARAC_FAMILY_1"/>
    <property type="match status" value="1"/>
</dbReference>
<reference evidence="5 6" key="1">
    <citation type="submission" date="2017-08" db="EMBL/GenBank/DDBJ databases">
        <title>Substantial Increase in Enzyme Production by Combined Drug-Resistance Mutations in Paenibacillus agaridevorans.</title>
        <authorList>
            <person name="Tanaka Y."/>
            <person name="Funane K."/>
            <person name="Hosaka T."/>
            <person name="Shiwa Y."/>
            <person name="Fujita N."/>
            <person name="Miyazaki T."/>
            <person name="Yoshikawa H."/>
            <person name="Murakami K."/>
            <person name="Kasahara K."/>
            <person name="Inaoka T."/>
            <person name="Hiraga Y."/>
            <person name="Ochi K."/>
        </authorList>
    </citation>
    <scope>NUCLEOTIDE SEQUENCE [LARGE SCALE GENOMIC DNA]</scope>
    <source>
        <strain evidence="5 6">T-3040</strain>
    </source>
</reference>
<dbReference type="PRINTS" id="PR00032">
    <property type="entry name" value="HTHARAC"/>
</dbReference>
<keyword evidence="6" id="KW-1185">Reference proteome</keyword>
<gene>
    <name evidence="5" type="ORF">PAT3040_00326</name>
</gene>
<name>A0A2R5ER01_9BACL</name>
<evidence type="ECO:0000259" key="4">
    <source>
        <dbReference type="PROSITE" id="PS01124"/>
    </source>
</evidence>
<dbReference type="EMBL" id="BDQX01000028">
    <property type="protein sequence ID" value="GBG05841.1"/>
    <property type="molecule type" value="Genomic_DNA"/>
</dbReference>
<keyword evidence="2" id="KW-0238">DNA-binding</keyword>
<dbReference type="InterPro" id="IPR009057">
    <property type="entry name" value="Homeodomain-like_sf"/>
</dbReference>
<sequence>MIEMRGQQFFDDPSFPFFIDRYTIKQNEIIAPHKHDFVEFVYIVSGNAMHEWMDKNSPLSPGDVFAIEPNTVHGYIGSSDQETIVYNILFHRTLLEREMEALLRFPAFIDFFYLAPFLRNNASFVPYTALDNYQRLQLESHLRVMHEEFKQHRDGFSIIIKSRWIECLVLLSRYHNENRELLQAPNTPSSYDWITSIVDFVERHCEQELTLISLAETCRMSVSSFTAKFKRATGMSLVEFKHAAQIRRACQALKQSDDKIAIIAMNVGFNDISFFNRIFRKYTGCTPREFRKNKN</sequence>
<dbReference type="Gene3D" id="2.60.120.10">
    <property type="entry name" value="Jelly Rolls"/>
    <property type="match status" value="1"/>
</dbReference>
<evidence type="ECO:0000313" key="5">
    <source>
        <dbReference type="EMBL" id="GBG05841.1"/>
    </source>
</evidence>
<organism evidence="5 6">
    <name type="scientific">Paenibacillus agaridevorans</name>
    <dbReference type="NCBI Taxonomy" id="171404"/>
    <lineage>
        <taxon>Bacteria</taxon>
        <taxon>Bacillati</taxon>
        <taxon>Bacillota</taxon>
        <taxon>Bacilli</taxon>
        <taxon>Bacillales</taxon>
        <taxon>Paenibacillaceae</taxon>
        <taxon>Paenibacillus</taxon>
    </lineage>
</organism>
<evidence type="ECO:0000256" key="2">
    <source>
        <dbReference type="ARBA" id="ARBA00023125"/>
    </source>
</evidence>
<dbReference type="PANTHER" id="PTHR43280">
    <property type="entry name" value="ARAC-FAMILY TRANSCRIPTIONAL REGULATOR"/>
    <property type="match status" value="1"/>
</dbReference>
<dbReference type="InterPro" id="IPR020449">
    <property type="entry name" value="Tscrpt_reg_AraC-type_HTH"/>
</dbReference>
<evidence type="ECO:0000256" key="1">
    <source>
        <dbReference type="ARBA" id="ARBA00023015"/>
    </source>
</evidence>
<dbReference type="InterPro" id="IPR003313">
    <property type="entry name" value="AraC-bd"/>
</dbReference>
<accession>A0A2R5ER01</accession>